<dbReference type="Pfam" id="PF00535">
    <property type="entry name" value="Glycos_transf_2"/>
    <property type="match status" value="1"/>
</dbReference>
<sequence>MTRAGEMTVIMVGTDQLTRITDTLGSLIAQTDRPLTVVVGDHGSQDQTGQLLSQLPSHTQFLQIRSVSFPRSLPRAAVINALFRTTTTPIIVLVRPGTRLGPQWASRMAEAVQGGAVAMAYAEVESSPGLTSSRMRRGWPCVIALSRAVWEAVGGWDPRVSPPAGQRRWWAALVGEEWPMVTVPHVVASAPSDPAIDGKNADVDEKPGRGRILPWGPRIESVQSETPAAFGYPKWGDPEMFLVLGLAHTVGKMTQKGLDRVVWLVDPEVDEALRCRQLTERVGRAVGIGVTIDLWEESYPWETFLSHAASLGNLWIDLGHHLNPLLAYYLESFRRTILGQASQD</sequence>
<dbReference type="EMBL" id="PXYW01000083">
    <property type="protein sequence ID" value="PSR30273.1"/>
    <property type="molecule type" value="Genomic_DNA"/>
</dbReference>
<proteinExistence type="predicted"/>
<evidence type="ECO:0000313" key="2">
    <source>
        <dbReference type="EMBL" id="PSR30273.1"/>
    </source>
</evidence>
<evidence type="ECO:0000313" key="3">
    <source>
        <dbReference type="Proteomes" id="UP000242972"/>
    </source>
</evidence>
<comment type="caution">
    <text evidence="2">The sequence shown here is derived from an EMBL/GenBank/DDBJ whole genome shotgun (WGS) entry which is preliminary data.</text>
</comment>
<protein>
    <recommendedName>
        <fullName evidence="1">Glycosyltransferase 2-like domain-containing protein</fullName>
    </recommendedName>
</protein>
<dbReference type="SUPFAM" id="SSF53448">
    <property type="entry name" value="Nucleotide-diphospho-sugar transferases"/>
    <property type="match status" value="1"/>
</dbReference>
<dbReference type="InterPro" id="IPR029044">
    <property type="entry name" value="Nucleotide-diphossugar_trans"/>
</dbReference>
<dbReference type="InterPro" id="IPR001173">
    <property type="entry name" value="Glyco_trans_2-like"/>
</dbReference>
<evidence type="ECO:0000259" key="1">
    <source>
        <dbReference type="Pfam" id="PF00535"/>
    </source>
</evidence>
<gene>
    <name evidence="2" type="ORF">C7B46_18130</name>
</gene>
<organism evidence="2 3">
    <name type="scientific">Sulfobacillus benefaciens</name>
    <dbReference type="NCBI Taxonomy" id="453960"/>
    <lineage>
        <taxon>Bacteria</taxon>
        <taxon>Bacillati</taxon>
        <taxon>Bacillota</taxon>
        <taxon>Clostridia</taxon>
        <taxon>Eubacteriales</taxon>
        <taxon>Clostridiales Family XVII. Incertae Sedis</taxon>
        <taxon>Sulfobacillus</taxon>
    </lineage>
</organism>
<dbReference type="AlphaFoldDB" id="A0A2T2X6Z5"/>
<accession>A0A2T2X6Z5</accession>
<feature type="domain" description="Glycosyltransferase 2-like" evidence="1">
    <location>
        <begin position="17"/>
        <end position="131"/>
    </location>
</feature>
<dbReference type="Proteomes" id="UP000242972">
    <property type="component" value="Unassembled WGS sequence"/>
</dbReference>
<reference evidence="2 3" key="1">
    <citation type="journal article" date="2014" name="BMC Genomics">
        <title>Comparison of environmental and isolate Sulfobacillus genomes reveals diverse carbon, sulfur, nitrogen, and hydrogen metabolisms.</title>
        <authorList>
            <person name="Justice N.B."/>
            <person name="Norman A."/>
            <person name="Brown C.T."/>
            <person name="Singh A."/>
            <person name="Thomas B.C."/>
            <person name="Banfield J.F."/>
        </authorList>
    </citation>
    <scope>NUCLEOTIDE SEQUENCE [LARGE SCALE GENOMIC DNA]</scope>
    <source>
        <strain evidence="2">AMDSBA4</strain>
    </source>
</reference>
<name>A0A2T2X6Z5_9FIRM</name>
<dbReference type="Gene3D" id="3.90.550.10">
    <property type="entry name" value="Spore Coat Polysaccharide Biosynthesis Protein SpsA, Chain A"/>
    <property type="match status" value="1"/>
</dbReference>